<gene>
    <name evidence="1" type="ORF">COCON_G00037180</name>
</gene>
<sequence length="69" mass="7867">MLNRACKVGTWRTQPYLGIPLMSHLQDRGAIPPQHLLEWFLGATFQGTHTVIHSTQHTTKHGDSATRRY</sequence>
<dbReference type="EMBL" id="JAFJMO010000002">
    <property type="protein sequence ID" value="KAJ8284868.1"/>
    <property type="molecule type" value="Genomic_DNA"/>
</dbReference>
<dbReference type="AlphaFoldDB" id="A0A9Q1DZV7"/>
<reference evidence="1" key="1">
    <citation type="journal article" date="2023" name="Science">
        <title>Genome structures resolve the early diversification of teleost fishes.</title>
        <authorList>
            <person name="Parey E."/>
            <person name="Louis A."/>
            <person name="Montfort J."/>
            <person name="Bouchez O."/>
            <person name="Roques C."/>
            <person name="Iampietro C."/>
            <person name="Lluch J."/>
            <person name="Castinel A."/>
            <person name="Donnadieu C."/>
            <person name="Desvignes T."/>
            <person name="Floi Bucao C."/>
            <person name="Jouanno E."/>
            <person name="Wen M."/>
            <person name="Mejri S."/>
            <person name="Dirks R."/>
            <person name="Jansen H."/>
            <person name="Henkel C."/>
            <person name="Chen W.J."/>
            <person name="Zahm M."/>
            <person name="Cabau C."/>
            <person name="Klopp C."/>
            <person name="Thompson A.W."/>
            <person name="Robinson-Rechavi M."/>
            <person name="Braasch I."/>
            <person name="Lecointre G."/>
            <person name="Bobe J."/>
            <person name="Postlethwait J.H."/>
            <person name="Berthelot C."/>
            <person name="Roest Crollius H."/>
            <person name="Guiguen Y."/>
        </authorList>
    </citation>
    <scope>NUCLEOTIDE SEQUENCE</scope>
    <source>
        <strain evidence="1">Concon-B</strain>
    </source>
</reference>
<comment type="caution">
    <text evidence="1">The sequence shown here is derived from an EMBL/GenBank/DDBJ whole genome shotgun (WGS) entry which is preliminary data.</text>
</comment>
<accession>A0A9Q1DZV7</accession>
<protein>
    <submittedName>
        <fullName evidence="1">Uncharacterized protein</fullName>
    </submittedName>
</protein>
<name>A0A9Q1DZV7_CONCO</name>
<organism evidence="1 2">
    <name type="scientific">Conger conger</name>
    <name type="common">Conger eel</name>
    <name type="synonym">Muraena conger</name>
    <dbReference type="NCBI Taxonomy" id="82655"/>
    <lineage>
        <taxon>Eukaryota</taxon>
        <taxon>Metazoa</taxon>
        <taxon>Chordata</taxon>
        <taxon>Craniata</taxon>
        <taxon>Vertebrata</taxon>
        <taxon>Euteleostomi</taxon>
        <taxon>Actinopterygii</taxon>
        <taxon>Neopterygii</taxon>
        <taxon>Teleostei</taxon>
        <taxon>Anguilliformes</taxon>
        <taxon>Congridae</taxon>
        <taxon>Conger</taxon>
    </lineage>
</organism>
<keyword evidence="2" id="KW-1185">Reference proteome</keyword>
<evidence type="ECO:0000313" key="2">
    <source>
        <dbReference type="Proteomes" id="UP001152803"/>
    </source>
</evidence>
<proteinExistence type="predicted"/>
<dbReference type="Proteomes" id="UP001152803">
    <property type="component" value="Unassembled WGS sequence"/>
</dbReference>
<evidence type="ECO:0000313" key="1">
    <source>
        <dbReference type="EMBL" id="KAJ8284868.1"/>
    </source>
</evidence>